<feature type="region of interest" description="Disordered" evidence="1">
    <location>
        <begin position="1"/>
        <end position="35"/>
    </location>
</feature>
<accession>A0AAV5RG94</accession>
<feature type="compositionally biased region" description="Low complexity" evidence="1">
    <location>
        <begin position="153"/>
        <end position="177"/>
    </location>
</feature>
<comment type="caution">
    <text evidence="2">The sequence shown here is derived from an EMBL/GenBank/DDBJ whole genome shotgun (WGS) entry which is preliminary data.</text>
</comment>
<dbReference type="AlphaFoldDB" id="A0AAV5RG94"/>
<protein>
    <recommendedName>
        <fullName evidence="4">Hap4 transcription factor heteromerisation domain-containing protein</fullName>
    </recommendedName>
</protein>
<reference evidence="2 3" key="1">
    <citation type="journal article" date="2023" name="Elife">
        <title>Identification of key yeast species and microbe-microbe interactions impacting larval growth of Drosophila in the wild.</title>
        <authorList>
            <person name="Mure A."/>
            <person name="Sugiura Y."/>
            <person name="Maeda R."/>
            <person name="Honda K."/>
            <person name="Sakurai N."/>
            <person name="Takahashi Y."/>
            <person name="Watada M."/>
            <person name="Katoh T."/>
            <person name="Gotoh A."/>
            <person name="Gotoh Y."/>
            <person name="Taniguchi I."/>
            <person name="Nakamura K."/>
            <person name="Hayashi T."/>
            <person name="Katayama T."/>
            <person name="Uemura T."/>
            <person name="Hattori Y."/>
        </authorList>
    </citation>
    <scope>NUCLEOTIDE SEQUENCE [LARGE SCALE GENOMIC DNA]</scope>
    <source>
        <strain evidence="2 3">SB-73</strain>
    </source>
</reference>
<feature type="region of interest" description="Disordered" evidence="1">
    <location>
        <begin position="147"/>
        <end position="187"/>
    </location>
</feature>
<evidence type="ECO:0000313" key="2">
    <source>
        <dbReference type="EMBL" id="GMM49783.1"/>
    </source>
</evidence>
<proteinExistence type="predicted"/>
<gene>
    <name evidence="2" type="ORF">DASB73_007410</name>
</gene>
<name>A0AAV5RG94_STABA</name>
<evidence type="ECO:0008006" key="4">
    <source>
        <dbReference type="Google" id="ProtNLM"/>
    </source>
</evidence>
<keyword evidence="3" id="KW-1185">Reference proteome</keyword>
<sequence length="295" mass="31855">MSITEQPKPVKPIKSSSFRPLLPKPSPPKRVSSCKPGSIHLHTRSSIKIGRNNSLKLKQTPIKIKKPVIGKDNNGTDISLVTSAVTENSAALNSSTLTRLNNVSRANDTNSTNNIMNATSSINSNRMGKVSHNDPLKTFSTFSKNALSSPVESRSVSPDDASVSSLSSSTSSSFSDSCPLTPPLSLEPPVTVNPMSISIDMNHEPLNNITDLNMSEAVTLDADDIGSLDIWATNVSLGNSIMEDGQDFEKCSNGYFNELSTSLSTTSLADMFSQFDENIDDFEYMRYIVPSTEIA</sequence>
<dbReference type="Proteomes" id="UP001362899">
    <property type="component" value="Unassembled WGS sequence"/>
</dbReference>
<dbReference type="EMBL" id="BTGC01000003">
    <property type="protein sequence ID" value="GMM49783.1"/>
    <property type="molecule type" value="Genomic_DNA"/>
</dbReference>
<evidence type="ECO:0000313" key="3">
    <source>
        <dbReference type="Proteomes" id="UP001362899"/>
    </source>
</evidence>
<evidence type="ECO:0000256" key="1">
    <source>
        <dbReference type="SAM" id="MobiDB-lite"/>
    </source>
</evidence>
<organism evidence="2 3">
    <name type="scientific">Starmerella bacillaris</name>
    <name type="common">Yeast</name>
    <name type="synonym">Candida zemplinina</name>
    <dbReference type="NCBI Taxonomy" id="1247836"/>
    <lineage>
        <taxon>Eukaryota</taxon>
        <taxon>Fungi</taxon>
        <taxon>Dikarya</taxon>
        <taxon>Ascomycota</taxon>
        <taxon>Saccharomycotina</taxon>
        <taxon>Dipodascomycetes</taxon>
        <taxon>Dipodascales</taxon>
        <taxon>Trichomonascaceae</taxon>
        <taxon>Starmerella</taxon>
    </lineage>
</organism>